<dbReference type="AlphaFoldDB" id="A0AAD5PQL8"/>
<evidence type="ECO:0000313" key="3">
    <source>
        <dbReference type="Proteomes" id="UP000820818"/>
    </source>
</evidence>
<protein>
    <submittedName>
        <fullName evidence="2">Uncharacterized protein</fullName>
    </submittedName>
</protein>
<name>A0AAD5PQL8_9CRUS</name>
<feature type="compositionally biased region" description="Basic and acidic residues" evidence="1">
    <location>
        <begin position="27"/>
        <end position="42"/>
    </location>
</feature>
<evidence type="ECO:0000256" key="1">
    <source>
        <dbReference type="SAM" id="MobiDB-lite"/>
    </source>
</evidence>
<dbReference type="EMBL" id="WJBH02000009">
    <property type="protein sequence ID" value="KAI9553289.1"/>
    <property type="molecule type" value="Genomic_DNA"/>
</dbReference>
<keyword evidence="3" id="KW-1185">Reference proteome</keyword>
<gene>
    <name evidence="2" type="ORF">GHT06_021185</name>
</gene>
<proteinExistence type="predicted"/>
<feature type="region of interest" description="Disordered" evidence="1">
    <location>
        <begin position="27"/>
        <end position="61"/>
    </location>
</feature>
<reference evidence="2 3" key="1">
    <citation type="submission" date="2022-05" db="EMBL/GenBank/DDBJ databases">
        <title>A multi-omics perspective on studying reproductive biology in Daphnia sinensis.</title>
        <authorList>
            <person name="Jia J."/>
        </authorList>
    </citation>
    <scope>NUCLEOTIDE SEQUENCE [LARGE SCALE GENOMIC DNA]</scope>
    <source>
        <strain evidence="2 3">WSL</strain>
    </source>
</reference>
<comment type="caution">
    <text evidence="2">The sequence shown here is derived from an EMBL/GenBank/DDBJ whole genome shotgun (WGS) entry which is preliminary data.</text>
</comment>
<organism evidence="2 3">
    <name type="scientific">Daphnia sinensis</name>
    <dbReference type="NCBI Taxonomy" id="1820382"/>
    <lineage>
        <taxon>Eukaryota</taxon>
        <taxon>Metazoa</taxon>
        <taxon>Ecdysozoa</taxon>
        <taxon>Arthropoda</taxon>
        <taxon>Crustacea</taxon>
        <taxon>Branchiopoda</taxon>
        <taxon>Diplostraca</taxon>
        <taxon>Cladocera</taxon>
        <taxon>Anomopoda</taxon>
        <taxon>Daphniidae</taxon>
        <taxon>Daphnia</taxon>
        <taxon>Daphnia similis group</taxon>
    </lineage>
</organism>
<dbReference type="Proteomes" id="UP000820818">
    <property type="component" value="Linkage Group LG9"/>
</dbReference>
<accession>A0AAD5PQL8</accession>
<evidence type="ECO:0000313" key="2">
    <source>
        <dbReference type="EMBL" id="KAI9553289.1"/>
    </source>
</evidence>
<sequence length="61" mass="6975">MWRRRLFLTHSADTLINVVSRDDTRLTEKNGEEKQRTCRAVEADPSPSINKRGNQPVAPVI</sequence>